<evidence type="ECO:0000256" key="2">
    <source>
        <dbReference type="SAM" id="SignalP"/>
    </source>
</evidence>
<evidence type="ECO:0000313" key="3">
    <source>
        <dbReference type="EMBL" id="SHK67091.1"/>
    </source>
</evidence>
<feature type="signal peptide" evidence="2">
    <location>
        <begin position="1"/>
        <end position="24"/>
    </location>
</feature>
<dbReference type="RefSeq" id="WP_143172150.1">
    <property type="nucleotide sequence ID" value="NZ_FRAP01000010.1"/>
</dbReference>
<proteinExistence type="predicted"/>
<dbReference type="AlphaFoldDB" id="A0A1M6UD48"/>
<feature type="chain" id="PRO_5039420825" evidence="2">
    <location>
        <begin position="25"/>
        <end position="328"/>
    </location>
</feature>
<dbReference type="Proteomes" id="UP000184363">
    <property type="component" value="Unassembled WGS sequence"/>
</dbReference>
<feature type="compositionally biased region" description="Low complexity" evidence="1">
    <location>
        <begin position="185"/>
        <end position="223"/>
    </location>
</feature>
<dbReference type="EMBL" id="FRAP01000010">
    <property type="protein sequence ID" value="SHK67091.1"/>
    <property type="molecule type" value="Genomic_DNA"/>
</dbReference>
<protein>
    <submittedName>
        <fullName evidence="3">Uncharacterized protein</fullName>
    </submittedName>
</protein>
<reference evidence="3 4" key="1">
    <citation type="submission" date="2016-11" db="EMBL/GenBank/DDBJ databases">
        <authorList>
            <person name="Jaros S."/>
            <person name="Januszkiewicz K."/>
            <person name="Wedrychowicz H."/>
        </authorList>
    </citation>
    <scope>NUCLEOTIDE SEQUENCE [LARGE SCALE GENOMIC DNA]</scope>
    <source>
        <strain evidence="3 4">DSM 43832</strain>
    </source>
</reference>
<sequence length="328" mass="33098">MPGPTDLIGLLLAAVLGAAPLAVAPAAPVACSTSTGSSTSWEQDARDLARLLADVDDAEVAALRAELERAGFGPAGDEPEVAPAAADAWRSLLAELLDALRGATDPQARALARSLDALQIRPPVAAVAPMAEDEEDEDEASARPSASARSSASARAGTGGRASVACTTTDEDGTVTRERAATPGTRSAVPTTRPPSSTRAPARTAEPTPSSTRMPTPRTTVPVDEPINPAPHTELPGTRPGCASNQQAAAVVPPAVWRPIAQALATALTGNTDPQAVALAADLAEHGFAPQQAEAETRPAAVPRTPTGTADLCGLVVAVVPLTSGTAR</sequence>
<dbReference type="STRING" id="1848.SAMN05443637_1104"/>
<keyword evidence="2" id="KW-0732">Signal</keyword>
<feature type="compositionally biased region" description="Low complexity" evidence="1">
    <location>
        <begin position="142"/>
        <end position="165"/>
    </location>
</feature>
<keyword evidence="4" id="KW-1185">Reference proteome</keyword>
<name>A0A1M6UD48_PSETH</name>
<gene>
    <name evidence="3" type="ORF">SAMN05443637_1104</name>
</gene>
<evidence type="ECO:0000256" key="1">
    <source>
        <dbReference type="SAM" id="MobiDB-lite"/>
    </source>
</evidence>
<evidence type="ECO:0000313" key="4">
    <source>
        <dbReference type="Proteomes" id="UP000184363"/>
    </source>
</evidence>
<feature type="region of interest" description="Disordered" evidence="1">
    <location>
        <begin position="128"/>
        <end position="228"/>
    </location>
</feature>
<accession>A0A1M6UD48</accession>
<organism evidence="3 4">
    <name type="scientific">Pseudonocardia thermophila</name>
    <dbReference type="NCBI Taxonomy" id="1848"/>
    <lineage>
        <taxon>Bacteria</taxon>
        <taxon>Bacillati</taxon>
        <taxon>Actinomycetota</taxon>
        <taxon>Actinomycetes</taxon>
        <taxon>Pseudonocardiales</taxon>
        <taxon>Pseudonocardiaceae</taxon>
        <taxon>Pseudonocardia</taxon>
    </lineage>
</organism>